<dbReference type="OrthoDB" id="3674804at2"/>
<evidence type="ECO:0000313" key="5">
    <source>
        <dbReference type="Proteomes" id="UP000262882"/>
    </source>
</evidence>
<comment type="caution">
    <text evidence="4">The sequence shown here is derived from an EMBL/GenBank/DDBJ whole genome shotgun (WGS) entry which is preliminary data.</text>
</comment>
<keyword evidence="5" id="KW-1185">Reference proteome</keyword>
<feature type="domain" description="CdaR GGDEF-like" evidence="3">
    <location>
        <begin position="295"/>
        <end position="406"/>
    </location>
</feature>
<gene>
    <name evidence="4" type="ORF">D0T12_20410</name>
</gene>
<dbReference type="Pfam" id="PF17853">
    <property type="entry name" value="GGDEF_2"/>
    <property type="match status" value="1"/>
</dbReference>
<accession>A0A372GE67</accession>
<feature type="domain" description="PucR C-terminal helix-turn-helix" evidence="2">
    <location>
        <begin position="556"/>
        <end position="615"/>
    </location>
</feature>
<dbReference type="InterPro" id="IPR041522">
    <property type="entry name" value="CdaR_GGDEF"/>
</dbReference>
<dbReference type="AlphaFoldDB" id="A0A372GE67"/>
<proteinExistence type="inferred from homology"/>
<dbReference type="RefSeq" id="WP_117401249.1">
    <property type="nucleotide sequence ID" value="NZ_QVNQ01000006.1"/>
</dbReference>
<evidence type="ECO:0000313" key="4">
    <source>
        <dbReference type="EMBL" id="RFS83419.1"/>
    </source>
</evidence>
<reference evidence="4 5" key="1">
    <citation type="submission" date="2018-08" db="EMBL/GenBank/DDBJ databases">
        <title>Actinomadura spongicola sp. nov., isolated from marine sponge Leucetta chagosensis.</title>
        <authorList>
            <person name="Li L."/>
            <person name="Lin H.W."/>
        </authorList>
    </citation>
    <scope>NUCLEOTIDE SEQUENCE [LARGE SCALE GENOMIC DNA]</scope>
    <source>
        <strain evidence="4 5">LHW52907</strain>
    </source>
</reference>
<dbReference type="InterPro" id="IPR042070">
    <property type="entry name" value="PucR_C-HTH_sf"/>
</dbReference>
<organism evidence="4 5">
    <name type="scientific">Actinomadura spongiicola</name>
    <dbReference type="NCBI Taxonomy" id="2303421"/>
    <lineage>
        <taxon>Bacteria</taxon>
        <taxon>Bacillati</taxon>
        <taxon>Actinomycetota</taxon>
        <taxon>Actinomycetes</taxon>
        <taxon>Streptosporangiales</taxon>
        <taxon>Thermomonosporaceae</taxon>
        <taxon>Actinomadura</taxon>
    </lineage>
</organism>
<comment type="similarity">
    <text evidence="1">Belongs to the CdaR family.</text>
</comment>
<dbReference type="InterPro" id="IPR051448">
    <property type="entry name" value="CdaR-like_regulators"/>
</dbReference>
<evidence type="ECO:0000256" key="1">
    <source>
        <dbReference type="ARBA" id="ARBA00006754"/>
    </source>
</evidence>
<evidence type="ECO:0000259" key="3">
    <source>
        <dbReference type="Pfam" id="PF17853"/>
    </source>
</evidence>
<evidence type="ECO:0000259" key="2">
    <source>
        <dbReference type="Pfam" id="PF13556"/>
    </source>
</evidence>
<name>A0A372GE67_9ACTN</name>
<dbReference type="Pfam" id="PF13556">
    <property type="entry name" value="HTH_30"/>
    <property type="match status" value="2"/>
</dbReference>
<dbReference type="Gene3D" id="1.10.10.2840">
    <property type="entry name" value="PucR C-terminal helix-turn-helix domain"/>
    <property type="match status" value="2"/>
</dbReference>
<dbReference type="InterPro" id="IPR025736">
    <property type="entry name" value="PucR_C-HTH_dom"/>
</dbReference>
<dbReference type="PANTHER" id="PTHR33744">
    <property type="entry name" value="CARBOHYDRATE DIACID REGULATOR"/>
    <property type="match status" value="1"/>
</dbReference>
<protein>
    <submittedName>
        <fullName evidence="4">PucR family transcriptional regulator</fullName>
    </submittedName>
</protein>
<feature type="domain" description="PucR C-terminal helix-turn-helix" evidence="2">
    <location>
        <begin position="458"/>
        <end position="513"/>
    </location>
</feature>
<dbReference type="PANTHER" id="PTHR33744:SF1">
    <property type="entry name" value="DNA-BINDING TRANSCRIPTIONAL ACTIVATOR ADER"/>
    <property type="match status" value="1"/>
</dbReference>
<sequence>MTTLGALVHRPGLDLRFLTDTDEERYGDRPVDGVVQPELPLDDFLRRGETVADRDLLRFLLVLVSPALLDQAPGRVEELLERLADLDVAGVILRSGRTPDRWRAAGERCGLPLLLLADDGPWTSAAVHAAILDERRRHEDSDALREMQRELVRPDGLSRLLELMARHLDGYAVLVDRSGRPRSGRPRVPDGLLRHVREDVRRVAAGQISSASVSYQGERVHVLAIGAEERSPVLVVSGGDPFTPEARRLVTDAARLIGTRWHLDELTGRQARIEEVDLRNREAVLHFLMTGHLSAARRTAAALRPELADVVRVHVVEGPKKARDRLVARCVEATDDRAWVVRCPLYARHVIVLAPVSAPKTPEDALTRALRRLVPRRGDLCVGVGLPVPLAETGVGWEQAYHALAVARNSADRFARFNPQESLAGLLGPDGRQWASARLRPLLRHRPDRPQDPDAAELTETLRSWLSFSSGVPKVLKIHRNTLASRLRRIEGLLGCDLSGLATQTEVHLALRLLGSPEDGDASKEIALDALLATDHVRQWAKNQLRPLLDQTSPLLLDTLRCWLDHDANLKSAATSLGISVPGLRKRLVRIEGLLERSLLGAPSARYDLWIALHVHDRR</sequence>
<dbReference type="EMBL" id="QVNQ01000006">
    <property type="protein sequence ID" value="RFS83419.1"/>
    <property type="molecule type" value="Genomic_DNA"/>
</dbReference>
<dbReference type="Proteomes" id="UP000262882">
    <property type="component" value="Unassembled WGS sequence"/>
</dbReference>